<feature type="region of interest" description="Disordered" evidence="1">
    <location>
        <begin position="672"/>
        <end position="741"/>
    </location>
</feature>
<feature type="region of interest" description="Disordered" evidence="1">
    <location>
        <begin position="919"/>
        <end position="938"/>
    </location>
</feature>
<feature type="compositionally biased region" description="Low complexity" evidence="1">
    <location>
        <begin position="1052"/>
        <end position="1062"/>
    </location>
</feature>
<feature type="region of interest" description="Disordered" evidence="1">
    <location>
        <begin position="520"/>
        <end position="555"/>
    </location>
</feature>
<organism evidence="2">
    <name type="scientific">Corethrella appendiculata</name>
    <dbReference type="NCBI Taxonomy" id="1370023"/>
    <lineage>
        <taxon>Eukaryota</taxon>
        <taxon>Metazoa</taxon>
        <taxon>Ecdysozoa</taxon>
        <taxon>Arthropoda</taxon>
        <taxon>Hexapoda</taxon>
        <taxon>Insecta</taxon>
        <taxon>Pterygota</taxon>
        <taxon>Neoptera</taxon>
        <taxon>Endopterygota</taxon>
        <taxon>Diptera</taxon>
        <taxon>Nematocera</taxon>
        <taxon>Culicoidea</taxon>
        <taxon>Chaoboridae</taxon>
        <taxon>Corethrella</taxon>
    </lineage>
</organism>
<accession>U5EMP5</accession>
<feature type="compositionally biased region" description="Low complexity" evidence="1">
    <location>
        <begin position="961"/>
        <end position="972"/>
    </location>
</feature>
<feature type="compositionally biased region" description="Polar residues" evidence="1">
    <location>
        <begin position="880"/>
        <end position="891"/>
    </location>
</feature>
<feature type="region of interest" description="Disordered" evidence="1">
    <location>
        <begin position="1"/>
        <end position="148"/>
    </location>
</feature>
<feature type="compositionally biased region" description="Basic and acidic residues" evidence="1">
    <location>
        <begin position="770"/>
        <end position="779"/>
    </location>
</feature>
<dbReference type="EMBL" id="GANO01000928">
    <property type="protein sequence ID" value="JAB58943.1"/>
    <property type="molecule type" value="mRNA"/>
</dbReference>
<reference evidence="2" key="1">
    <citation type="journal article" date="2014" name="Insect Biochem. Mol. Biol.">
        <title>An insight into the sialome of the frog biting fly, Corethrella appendiculata.</title>
        <authorList>
            <person name="Ribeiro J.M.C."/>
            <person name="Chagas A.C."/>
            <person name="Pham V.M."/>
            <person name="Lounibos L.P."/>
            <person name="Calvo E."/>
        </authorList>
    </citation>
    <scope>NUCLEOTIDE SEQUENCE</scope>
    <source>
        <tissue evidence="2">Salivary glands</tissue>
    </source>
</reference>
<feature type="compositionally biased region" description="Polar residues" evidence="1">
    <location>
        <begin position="627"/>
        <end position="637"/>
    </location>
</feature>
<evidence type="ECO:0000313" key="2">
    <source>
        <dbReference type="EMBL" id="JAB58943.1"/>
    </source>
</evidence>
<feature type="compositionally biased region" description="Polar residues" evidence="1">
    <location>
        <begin position="923"/>
        <end position="938"/>
    </location>
</feature>
<dbReference type="AlphaFoldDB" id="U5EMP5"/>
<feature type="compositionally biased region" description="Basic and acidic residues" evidence="1">
    <location>
        <begin position="797"/>
        <end position="807"/>
    </location>
</feature>
<feature type="compositionally biased region" description="Basic residues" evidence="1">
    <location>
        <begin position="599"/>
        <end position="612"/>
    </location>
</feature>
<feature type="compositionally biased region" description="Polar residues" evidence="1">
    <location>
        <begin position="973"/>
        <end position="987"/>
    </location>
</feature>
<feature type="compositionally biased region" description="Basic and acidic residues" evidence="1">
    <location>
        <begin position="520"/>
        <end position="533"/>
    </location>
</feature>
<feature type="compositionally biased region" description="Low complexity" evidence="1">
    <location>
        <begin position="310"/>
        <end position="322"/>
    </location>
</feature>
<keyword evidence="2" id="KW-0238">DNA-binding</keyword>
<name>U5EMP5_9DIPT</name>
<proteinExistence type="evidence at transcript level"/>
<feature type="region of interest" description="Disordered" evidence="1">
    <location>
        <begin position="956"/>
        <end position="1068"/>
    </location>
</feature>
<feature type="compositionally biased region" description="Basic and acidic residues" evidence="1">
    <location>
        <begin position="23"/>
        <end position="49"/>
    </location>
</feature>
<feature type="compositionally biased region" description="Low complexity" evidence="1">
    <location>
        <begin position="112"/>
        <end position="128"/>
    </location>
</feature>
<protein>
    <submittedName>
        <fullName evidence="2">Putative homeobox transcription factor</fullName>
    </submittedName>
</protein>
<evidence type="ECO:0000256" key="1">
    <source>
        <dbReference type="SAM" id="MobiDB-lite"/>
    </source>
</evidence>
<feature type="compositionally biased region" description="Basic and acidic residues" evidence="1">
    <location>
        <begin position="814"/>
        <end position="825"/>
    </location>
</feature>
<keyword evidence="2" id="KW-0371">Homeobox</keyword>
<feature type="region of interest" description="Disordered" evidence="1">
    <location>
        <begin position="306"/>
        <end position="348"/>
    </location>
</feature>
<feature type="compositionally biased region" description="Basic and acidic residues" evidence="1">
    <location>
        <begin position="545"/>
        <end position="555"/>
    </location>
</feature>
<feature type="compositionally biased region" description="Basic residues" evidence="1">
    <location>
        <begin position="83"/>
        <end position="92"/>
    </location>
</feature>
<feature type="compositionally biased region" description="Low complexity" evidence="1">
    <location>
        <begin position="333"/>
        <end position="348"/>
    </location>
</feature>
<feature type="compositionally biased region" description="Basic and acidic residues" evidence="1">
    <location>
        <begin position="691"/>
        <end position="707"/>
    </location>
</feature>
<feature type="compositionally biased region" description="Polar residues" evidence="1">
    <location>
        <begin position="136"/>
        <end position="148"/>
    </location>
</feature>
<dbReference type="GO" id="GO:0003677">
    <property type="term" value="F:DNA binding"/>
    <property type="evidence" value="ECO:0007669"/>
    <property type="project" value="UniProtKB-KW"/>
</dbReference>
<feature type="region of interest" description="Disordered" evidence="1">
    <location>
        <begin position="221"/>
        <end position="246"/>
    </location>
</feature>
<feature type="compositionally biased region" description="Polar residues" evidence="1">
    <location>
        <begin position="1019"/>
        <end position="1032"/>
    </location>
</feature>
<feature type="compositionally biased region" description="Polar residues" evidence="1">
    <location>
        <begin position="226"/>
        <end position="237"/>
    </location>
</feature>
<feature type="non-terminal residue" evidence="2">
    <location>
        <position position="1"/>
    </location>
</feature>
<feature type="region of interest" description="Disordered" evidence="1">
    <location>
        <begin position="599"/>
        <end position="637"/>
    </location>
</feature>
<feature type="region of interest" description="Disordered" evidence="1">
    <location>
        <begin position="756"/>
        <end position="891"/>
    </location>
</feature>
<feature type="compositionally biased region" description="Basic and acidic residues" evidence="1">
    <location>
        <begin position="859"/>
        <end position="879"/>
    </location>
</feature>
<sequence>PETKQYVNIVPINAKPTESQQNVRKEDLSSDALKKEAKFVLEQANKIDKTNPTNFNSDKVKVRNHRRRDTRSSSTDKFNSLPSRRKKSHGKPLTRSVSDASTKKPAHKSIASFLNSNSTNSPSNSKSNSPEKKLLTRSNSDTSNNSLIVSSYHSNTDKLSPITETSLNEYTFPLDQHIDWSLRRNFKTNSGNIGFTNQKDLDIFPTKSSNDMEAVLHHRSSIVDDPSSSNKLHSSQLPPEKPRLTKGETVDSIVKRLSIERFSPPPNSQLLPGGAFSYTRPNLAEPIVYAQVVCNNDNKEKHTIRSHFVSSSSASSSTAAATGNHSNSELTKSSHNNNNFINSNNNNDNSKIDKMINYRIDNNSSPAYGLDELDNRMAALKAKYINSDEDEGISFDDTRRYRQQGAGTVKNSYTTYSSSYHRGQGDGKEYFPEFNELAHRRAVLESRIRSRIGSRELLDQVSPERDLSREPYFPNTQPHDQNLQRNFVETFVTKTVTEKPHVKRYEYHDEKFAPTRYSYSEERKYRSRGDRYNSDTSQQHLKSLMGDRGDSGIENDFRKDSFNGELPFRKTFNLSQNIQSCIDFIKMERLHTAENLRKMKLTNNRHRHRSRERHSVSGSTSEKHRPQQYQPNNSNDFNSILRKEKKTSTNSHSTTSAAEKVRQFVNSTKKKLIKMSSDKKDSKSVLSSNDDEMRSRYSEYRGSENKKSQPTKNLRFFGDTDNETNENGPYKPSRNHKRYSSALNLDVVEEVTYDHNHRSKSMQNLNGHKSGGDKRELRNISETPPSPVYPPKSRKSYSRDYTPDRLQQRKSYSRSRESSRDRDNNVHSATHYNRSSRSRTIDSIDHHRKPPTGPQKPARSFERRGSLTRDFDRNHHDSSGTEGDSSQQSQRSIVYLHATTVGDIPHPHIYNAHKRAYSREDLNSTVSSKIKPQTKTVSRSISFLAPWKPKLMSDGYEIDYNPNTQNPQQRQTATLPRSLRSNSASSKQHAKPSESTLKKKTKTKSSSNRMDFDSDKSSSFENSRLSTSSTRNDYNRRRVTTLPATNKTRELSSTSQWSNSSSKYRRNE</sequence>